<gene>
    <name evidence="8" type="ORF">SAMN05216272_10233</name>
</gene>
<evidence type="ECO:0000256" key="1">
    <source>
        <dbReference type="ARBA" id="ARBA00011063"/>
    </source>
</evidence>
<keyword evidence="4" id="KW-0904">Protein phosphatase</keyword>
<dbReference type="InterPro" id="IPR036196">
    <property type="entry name" value="Ptyr_pPase_sf"/>
</dbReference>
<dbReference type="PANTHER" id="PTHR11717:SF31">
    <property type="entry name" value="LOW MOLECULAR WEIGHT PROTEIN-TYROSINE-PHOSPHATASE ETP-RELATED"/>
    <property type="match status" value="1"/>
</dbReference>
<reference evidence="9" key="1">
    <citation type="submission" date="2016-10" db="EMBL/GenBank/DDBJ databases">
        <authorList>
            <person name="Varghese N."/>
            <person name="Submissions S."/>
        </authorList>
    </citation>
    <scope>NUCLEOTIDE SEQUENCE [LARGE SCALE GENOMIC DNA]</scope>
    <source>
        <strain evidence="9">CCM 7469</strain>
    </source>
</reference>
<evidence type="ECO:0000256" key="4">
    <source>
        <dbReference type="ARBA" id="ARBA00022912"/>
    </source>
</evidence>
<dbReference type="InterPro" id="IPR017867">
    <property type="entry name" value="Tyr_phospatase_low_mol_wt"/>
</dbReference>
<comment type="similarity">
    <text evidence="1">Belongs to the low molecular weight phosphotyrosine protein phosphatase family.</text>
</comment>
<feature type="active site" description="Proton donor" evidence="6">
    <location>
        <position position="117"/>
    </location>
</feature>
<proteinExistence type="inferred from homology"/>
<evidence type="ECO:0000256" key="6">
    <source>
        <dbReference type="PIRSR" id="PIRSR617867-1"/>
    </source>
</evidence>
<feature type="domain" description="Phosphotyrosine protein phosphatase I" evidence="7">
    <location>
        <begin position="3"/>
        <end position="143"/>
    </location>
</feature>
<evidence type="ECO:0000313" key="8">
    <source>
        <dbReference type="EMBL" id="SDH58531.1"/>
    </source>
</evidence>
<dbReference type="AlphaFoldDB" id="A0A1G8DLS6"/>
<dbReference type="Proteomes" id="UP000199636">
    <property type="component" value="Unassembled WGS sequence"/>
</dbReference>
<dbReference type="STRING" id="428992.SAMN05216272_10233"/>
<keyword evidence="3" id="KW-0378">Hydrolase</keyword>
<evidence type="ECO:0000259" key="7">
    <source>
        <dbReference type="SMART" id="SM00226"/>
    </source>
</evidence>
<protein>
    <recommendedName>
        <fullName evidence="2">protein-tyrosine-phosphatase</fullName>
        <ecNumber evidence="2">3.1.3.48</ecNumber>
    </recommendedName>
</protein>
<evidence type="ECO:0000256" key="2">
    <source>
        <dbReference type="ARBA" id="ARBA00013064"/>
    </source>
</evidence>
<organism evidence="8 9">
    <name type="scientific">Pseudomonas panipatensis</name>
    <dbReference type="NCBI Taxonomy" id="428992"/>
    <lineage>
        <taxon>Bacteria</taxon>
        <taxon>Pseudomonadati</taxon>
        <taxon>Pseudomonadota</taxon>
        <taxon>Gammaproteobacteria</taxon>
        <taxon>Pseudomonadales</taxon>
        <taxon>Pseudomonadaceae</taxon>
        <taxon>Pseudomonas</taxon>
    </lineage>
</organism>
<dbReference type="PANTHER" id="PTHR11717">
    <property type="entry name" value="LOW MOLECULAR WEIGHT PROTEIN TYROSINE PHOSPHATASE"/>
    <property type="match status" value="1"/>
</dbReference>
<comment type="catalytic activity">
    <reaction evidence="5">
        <text>O-phospho-L-tyrosyl-[protein] + H2O = L-tyrosyl-[protein] + phosphate</text>
        <dbReference type="Rhea" id="RHEA:10684"/>
        <dbReference type="Rhea" id="RHEA-COMP:10136"/>
        <dbReference type="Rhea" id="RHEA-COMP:20101"/>
        <dbReference type="ChEBI" id="CHEBI:15377"/>
        <dbReference type="ChEBI" id="CHEBI:43474"/>
        <dbReference type="ChEBI" id="CHEBI:46858"/>
        <dbReference type="ChEBI" id="CHEBI:61978"/>
        <dbReference type="EC" id="3.1.3.48"/>
    </reaction>
</comment>
<keyword evidence="9" id="KW-1185">Reference proteome</keyword>
<dbReference type="RefSeq" id="WP_090261262.1">
    <property type="nucleotide sequence ID" value="NZ_FNDS01000002.1"/>
</dbReference>
<dbReference type="Gene3D" id="3.40.50.2300">
    <property type="match status" value="1"/>
</dbReference>
<dbReference type="InterPro" id="IPR023485">
    <property type="entry name" value="Ptyr_pPase"/>
</dbReference>
<dbReference type="CDD" id="cd16343">
    <property type="entry name" value="LMWPTP"/>
    <property type="match status" value="1"/>
</dbReference>
<dbReference type="EMBL" id="FNDS01000002">
    <property type="protein sequence ID" value="SDH58531.1"/>
    <property type="molecule type" value="Genomic_DNA"/>
</dbReference>
<dbReference type="PRINTS" id="PR00719">
    <property type="entry name" value="LMWPTPASE"/>
</dbReference>
<dbReference type="SUPFAM" id="SSF52788">
    <property type="entry name" value="Phosphotyrosine protein phosphatases I"/>
    <property type="match status" value="1"/>
</dbReference>
<dbReference type="SMART" id="SM00226">
    <property type="entry name" value="LMWPc"/>
    <property type="match status" value="1"/>
</dbReference>
<feature type="active site" evidence="6">
    <location>
        <position position="15"/>
    </location>
</feature>
<evidence type="ECO:0000256" key="3">
    <source>
        <dbReference type="ARBA" id="ARBA00022801"/>
    </source>
</evidence>
<dbReference type="Pfam" id="PF01451">
    <property type="entry name" value="LMWPc"/>
    <property type="match status" value="1"/>
</dbReference>
<dbReference type="OrthoDB" id="9784339at2"/>
<dbReference type="EC" id="3.1.3.48" evidence="2"/>
<feature type="active site" description="Nucleophile" evidence="6">
    <location>
        <position position="9"/>
    </location>
</feature>
<name>A0A1G8DLS6_9PSED</name>
<sequence length="152" mass="16971">MLKKVLVVCVGNICRSPTAEHLLRQCLAATDIQVSSAGLGARAGSPIERNALALLQRQGEQPREHHARQLNAQLLREADLVLVMEHHHLQGVLQVAPEARGKTFLLGKWQNDREIPDPYRQGPAAFEHAYALIKEGVDAWCVRLNPIRQPNR</sequence>
<accession>A0A1G8DLS6</accession>
<dbReference type="InterPro" id="IPR050438">
    <property type="entry name" value="LMW_PTPase"/>
</dbReference>
<dbReference type="GO" id="GO:0004725">
    <property type="term" value="F:protein tyrosine phosphatase activity"/>
    <property type="evidence" value="ECO:0007669"/>
    <property type="project" value="UniProtKB-EC"/>
</dbReference>
<evidence type="ECO:0000313" key="9">
    <source>
        <dbReference type="Proteomes" id="UP000199636"/>
    </source>
</evidence>
<evidence type="ECO:0000256" key="5">
    <source>
        <dbReference type="ARBA" id="ARBA00051722"/>
    </source>
</evidence>